<accession>A0A0Q3JS32</accession>
<feature type="region of interest" description="Disordered" evidence="1">
    <location>
        <begin position="93"/>
        <end position="113"/>
    </location>
</feature>
<sequence>RRQRQAARLVLWGGETRPAEPGCTAWEAVASNLQGATANATHVVVLCRADGFRLGRPAPVLAASDRLEPGRTYVLLPADRLPARGRGAVTAASPSALSYHGKGSSSSPSLAGGARSPFEYVKDGVDGRTAIKVAEEFVLKAVTAGRGSSSRQGEYGRRSGRQLIIYSTPELRRQYEQLVGAARWSPRLETIEERKARPRVVDIVGVSPRRLLSPVRLLRSMGHGRVTE</sequence>
<feature type="non-terminal residue" evidence="2">
    <location>
        <position position="1"/>
    </location>
</feature>
<dbReference type="Pfam" id="PF14009">
    <property type="entry name" value="PADRE"/>
    <property type="match status" value="1"/>
</dbReference>
<keyword evidence="4" id="KW-1185">Reference proteome</keyword>
<organism evidence="2">
    <name type="scientific">Brachypodium distachyon</name>
    <name type="common">Purple false brome</name>
    <name type="synonym">Trachynia distachya</name>
    <dbReference type="NCBI Taxonomy" id="15368"/>
    <lineage>
        <taxon>Eukaryota</taxon>
        <taxon>Viridiplantae</taxon>
        <taxon>Streptophyta</taxon>
        <taxon>Embryophyta</taxon>
        <taxon>Tracheophyta</taxon>
        <taxon>Spermatophyta</taxon>
        <taxon>Magnoliopsida</taxon>
        <taxon>Liliopsida</taxon>
        <taxon>Poales</taxon>
        <taxon>Poaceae</taxon>
        <taxon>BOP clade</taxon>
        <taxon>Pooideae</taxon>
        <taxon>Stipodae</taxon>
        <taxon>Brachypodieae</taxon>
        <taxon>Brachypodium</taxon>
    </lineage>
</organism>
<reference evidence="2" key="2">
    <citation type="submission" date="2017-06" db="EMBL/GenBank/DDBJ databases">
        <title>WGS assembly of Brachypodium distachyon.</title>
        <authorList>
            <consortium name="The International Brachypodium Initiative"/>
            <person name="Lucas S."/>
            <person name="Harmon-Smith M."/>
            <person name="Lail K."/>
            <person name="Tice H."/>
            <person name="Grimwood J."/>
            <person name="Bruce D."/>
            <person name="Barry K."/>
            <person name="Shu S."/>
            <person name="Lindquist E."/>
            <person name="Wang M."/>
            <person name="Pitluck S."/>
            <person name="Vogel J.P."/>
            <person name="Garvin D.F."/>
            <person name="Mockler T.C."/>
            <person name="Schmutz J."/>
            <person name="Rokhsar D."/>
            <person name="Bevan M.W."/>
        </authorList>
    </citation>
    <scope>NUCLEOTIDE SEQUENCE</scope>
    <source>
        <strain evidence="2">Bd21</strain>
    </source>
</reference>
<name>A0A0Q3JS32_BRADI</name>
<protein>
    <submittedName>
        <fullName evidence="2 3">Uncharacterized protein</fullName>
    </submittedName>
</protein>
<dbReference type="EnsemblPlants" id="KQK14852">
    <property type="protein sequence ID" value="KQK14852"/>
    <property type="gene ID" value="BRADI_1g19020v3"/>
</dbReference>
<dbReference type="EMBL" id="CM000880">
    <property type="protein sequence ID" value="KQK14852.1"/>
    <property type="molecule type" value="Genomic_DNA"/>
</dbReference>
<dbReference type="STRING" id="15368.A0A0Q3JS32"/>
<dbReference type="Gramene" id="KQK14852">
    <property type="protein sequence ID" value="KQK14852"/>
    <property type="gene ID" value="BRADI_1g19020v3"/>
</dbReference>
<dbReference type="InterPro" id="IPR025322">
    <property type="entry name" value="PADRE_dom"/>
</dbReference>
<reference evidence="2 3" key="1">
    <citation type="journal article" date="2010" name="Nature">
        <title>Genome sequencing and analysis of the model grass Brachypodium distachyon.</title>
        <authorList>
            <consortium name="International Brachypodium Initiative"/>
        </authorList>
    </citation>
    <scope>NUCLEOTIDE SEQUENCE [LARGE SCALE GENOMIC DNA]</scope>
    <source>
        <strain evidence="2 3">Bd21</strain>
    </source>
</reference>
<evidence type="ECO:0000256" key="1">
    <source>
        <dbReference type="SAM" id="MobiDB-lite"/>
    </source>
</evidence>
<feature type="compositionally biased region" description="Low complexity" evidence="1">
    <location>
        <begin position="95"/>
        <end position="113"/>
    </location>
</feature>
<proteinExistence type="predicted"/>
<evidence type="ECO:0000313" key="2">
    <source>
        <dbReference type="EMBL" id="KQK14852.1"/>
    </source>
</evidence>
<dbReference type="OrthoDB" id="1899115at2759"/>
<evidence type="ECO:0000313" key="4">
    <source>
        <dbReference type="Proteomes" id="UP000008810"/>
    </source>
</evidence>
<dbReference type="AlphaFoldDB" id="A0A0Q3JS32"/>
<dbReference type="PANTHER" id="PTHR33052">
    <property type="entry name" value="DUF4228 DOMAIN PROTEIN-RELATED"/>
    <property type="match status" value="1"/>
</dbReference>
<gene>
    <name evidence="2" type="ORF">BRADI_1g19020v3</name>
</gene>
<reference evidence="3" key="3">
    <citation type="submission" date="2018-08" db="UniProtKB">
        <authorList>
            <consortium name="EnsemblPlants"/>
        </authorList>
    </citation>
    <scope>IDENTIFICATION</scope>
    <source>
        <strain evidence="3">cv. Bd21</strain>
    </source>
</reference>
<dbReference type="InParanoid" id="A0A0Q3JS32"/>
<dbReference type="Proteomes" id="UP000008810">
    <property type="component" value="Chromosome 1"/>
</dbReference>
<evidence type="ECO:0000313" key="3">
    <source>
        <dbReference type="EnsemblPlants" id="KQK14852"/>
    </source>
</evidence>